<evidence type="ECO:0000313" key="2">
    <source>
        <dbReference type="EMBL" id="MDF8371428.1"/>
    </source>
</evidence>
<keyword evidence="1" id="KW-1133">Transmembrane helix</keyword>
<keyword evidence="1" id="KW-0812">Transmembrane</keyword>
<dbReference type="Proteomes" id="UP001215461">
    <property type="component" value="Unassembled WGS sequence"/>
</dbReference>
<dbReference type="EMBL" id="JAANXN010000009">
    <property type="protein sequence ID" value="MDF8371428.1"/>
    <property type="molecule type" value="Genomic_DNA"/>
</dbReference>
<organism evidence="2 3">
    <name type="scientific">Weissella paramesenteroides</name>
    <name type="common">Leuconostoc paramesenteroides</name>
    <dbReference type="NCBI Taxonomy" id="1249"/>
    <lineage>
        <taxon>Bacteria</taxon>
        <taxon>Bacillati</taxon>
        <taxon>Bacillota</taxon>
        <taxon>Bacilli</taxon>
        <taxon>Lactobacillales</taxon>
        <taxon>Lactobacillaceae</taxon>
        <taxon>Weissella</taxon>
    </lineage>
</organism>
<evidence type="ECO:0000313" key="3">
    <source>
        <dbReference type="Proteomes" id="UP001215461"/>
    </source>
</evidence>
<evidence type="ECO:0008006" key="4">
    <source>
        <dbReference type="Google" id="ProtNLM"/>
    </source>
</evidence>
<accession>A0ABD4XJF4</accession>
<dbReference type="RefSeq" id="WP_277362374.1">
    <property type="nucleotide sequence ID" value="NZ_JAANXN010000009.1"/>
</dbReference>
<sequence>MLLIVSVTVNVILIVGGILSYFKIPDMFLEHYKAYLADINQQKEQEFQQNLQNIIAENEHNFKIKEELLKEKRTILPKIYKKLLELHGSAKNSYDIHDEIVNSKMMEINNYMEENRLFIDKNLFEKIKTFQTTILLLRAANDTARRTDANHPSFKKIQNRLFEIEEEIIKEFLKIQDLFYDAMYK</sequence>
<protein>
    <recommendedName>
        <fullName evidence="4">5-bromo-4-chloroindolyl phosphate hydrolase</fullName>
    </recommendedName>
</protein>
<proteinExistence type="predicted"/>
<comment type="caution">
    <text evidence="2">The sequence shown here is derived from an EMBL/GenBank/DDBJ whole genome shotgun (WGS) entry which is preliminary data.</text>
</comment>
<dbReference type="AlphaFoldDB" id="A0ABD4XJF4"/>
<name>A0ABD4XJF4_WEIPA</name>
<gene>
    <name evidence="2" type="ORF">G9403_07200</name>
</gene>
<feature type="transmembrane region" description="Helical" evidence="1">
    <location>
        <begin position="6"/>
        <end position="24"/>
    </location>
</feature>
<keyword evidence="1" id="KW-0472">Membrane</keyword>
<reference evidence="2 3" key="1">
    <citation type="submission" date="2020-03" db="EMBL/GenBank/DDBJ databases">
        <title>Comparative genomics of Weissella paramesenteroides.</title>
        <authorList>
            <person name="Kant R."/>
            <person name="Takala T."/>
            <person name="Saris P."/>
        </authorList>
    </citation>
    <scope>NUCLEOTIDE SEQUENCE [LARGE SCALE GENOMIC DNA]</scope>
    <source>
        <strain evidence="2 3">SJ27-4</strain>
    </source>
</reference>
<evidence type="ECO:0000256" key="1">
    <source>
        <dbReference type="SAM" id="Phobius"/>
    </source>
</evidence>